<name>A0A1U9YVI5_9HYPH</name>
<dbReference type="EMBL" id="CP020330">
    <property type="protein sequence ID" value="AQZ49447.1"/>
    <property type="molecule type" value="Genomic_DNA"/>
</dbReference>
<proteinExistence type="predicted"/>
<evidence type="ECO:0008006" key="4">
    <source>
        <dbReference type="Google" id="ProtNLM"/>
    </source>
</evidence>
<dbReference type="KEGG" id="mmed:Mame_00063"/>
<feature type="chain" id="PRO_5010734748" description="DUF3828 domain-containing protein" evidence="1">
    <location>
        <begin position="19"/>
        <end position="174"/>
    </location>
</feature>
<keyword evidence="3" id="KW-1185">Reference proteome</keyword>
<accession>A0A1U9YVI5</accession>
<feature type="signal peptide" evidence="1">
    <location>
        <begin position="1"/>
        <end position="18"/>
    </location>
</feature>
<evidence type="ECO:0000256" key="1">
    <source>
        <dbReference type="SAM" id="SignalP"/>
    </source>
</evidence>
<organism evidence="2 3">
    <name type="scientific">Martelella mediterranea DSM 17316</name>
    <dbReference type="NCBI Taxonomy" id="1122214"/>
    <lineage>
        <taxon>Bacteria</taxon>
        <taxon>Pseudomonadati</taxon>
        <taxon>Pseudomonadota</taxon>
        <taxon>Alphaproteobacteria</taxon>
        <taxon>Hyphomicrobiales</taxon>
        <taxon>Aurantimonadaceae</taxon>
        <taxon>Martelella</taxon>
    </lineage>
</organism>
<dbReference type="STRING" id="1122214.Mame_00063"/>
<reference evidence="2 3" key="1">
    <citation type="submission" date="2017-03" db="EMBL/GenBank/DDBJ databases">
        <title>Foreign affairs: Plasmid Transfer between Roseobacters and Rhizobia.</title>
        <authorList>
            <person name="Bartling P."/>
            <person name="Bunk B."/>
            <person name="Overmann J."/>
            <person name="Brinkmann H."/>
            <person name="Petersen J."/>
        </authorList>
    </citation>
    <scope>NUCLEOTIDE SEQUENCE [LARGE SCALE GENOMIC DNA]</scope>
    <source>
        <strain evidence="2 3">MACL11</strain>
    </source>
</reference>
<gene>
    <name evidence="2" type="ORF">Mame_00063</name>
</gene>
<evidence type="ECO:0000313" key="2">
    <source>
        <dbReference type="EMBL" id="AQZ49447.1"/>
    </source>
</evidence>
<sequence length="174" mass="19031" precursor="true">MSLKALFAILVFAAPALAAEPTDPVRDVMAVTENNWATDPAGYQALFTEDRLSRLFSADFQMRYAEAMKTPYAREAGSPFDYDVVTNAQDGCPLENVTISPPKPVDDDVFHVTVRFQTLACVGDAPEYQTYSTARFSMVEENGEARIDDIVAINPIGLMLSAKEQLQAVIDAGD</sequence>
<dbReference type="RefSeq" id="WP_018063506.1">
    <property type="nucleotide sequence ID" value="NZ_AQWH01000003.1"/>
</dbReference>
<dbReference type="Proteomes" id="UP000191135">
    <property type="component" value="Chromosome"/>
</dbReference>
<evidence type="ECO:0000313" key="3">
    <source>
        <dbReference type="Proteomes" id="UP000191135"/>
    </source>
</evidence>
<keyword evidence="1" id="KW-0732">Signal</keyword>
<dbReference type="OrthoDB" id="7916410at2"/>
<dbReference type="eggNOG" id="ENOG5032SXI">
    <property type="taxonomic scope" value="Bacteria"/>
</dbReference>
<dbReference type="AlphaFoldDB" id="A0A1U9YVI5"/>
<protein>
    <recommendedName>
        <fullName evidence="4">DUF3828 domain-containing protein</fullName>
    </recommendedName>
</protein>